<reference evidence="2" key="1">
    <citation type="submission" date="2019-03" db="EMBL/GenBank/DDBJ databases">
        <authorList>
            <person name="Hao L."/>
        </authorList>
    </citation>
    <scope>NUCLEOTIDE SEQUENCE</scope>
</reference>
<evidence type="ECO:0000256" key="1">
    <source>
        <dbReference type="SAM" id="Phobius"/>
    </source>
</evidence>
<accession>A0A485LVU5</accession>
<gene>
    <name evidence="2" type="ORF">SCFA_1480004</name>
</gene>
<dbReference type="AlphaFoldDB" id="A0A485LVU5"/>
<keyword evidence="1" id="KW-0472">Membrane</keyword>
<protein>
    <submittedName>
        <fullName evidence="2">Uncharacterized protein</fullName>
    </submittedName>
</protein>
<keyword evidence="1" id="KW-1133">Transmembrane helix</keyword>
<evidence type="ECO:0000313" key="2">
    <source>
        <dbReference type="EMBL" id="VFU12001.1"/>
    </source>
</evidence>
<proteinExistence type="predicted"/>
<feature type="transmembrane region" description="Helical" evidence="1">
    <location>
        <begin position="31"/>
        <end position="51"/>
    </location>
</feature>
<feature type="transmembrane region" description="Helical" evidence="1">
    <location>
        <begin position="6"/>
        <end position="24"/>
    </location>
</feature>
<name>A0A485LVU5_9ZZZZ</name>
<dbReference type="EMBL" id="CAADRN010000055">
    <property type="protein sequence ID" value="VFU12001.1"/>
    <property type="molecule type" value="Genomic_DNA"/>
</dbReference>
<sequence length="56" mass="6471">MKWFLLIVPLAVSYYTFTYGQWALKKGYRRGAVGIFMLAAFTMALAVYAIYFRGSF</sequence>
<organism evidence="2">
    <name type="scientific">anaerobic digester metagenome</name>
    <dbReference type="NCBI Taxonomy" id="1263854"/>
    <lineage>
        <taxon>unclassified sequences</taxon>
        <taxon>metagenomes</taxon>
        <taxon>ecological metagenomes</taxon>
    </lineage>
</organism>
<keyword evidence="1" id="KW-0812">Transmembrane</keyword>